<feature type="domain" description="PKD" evidence="6">
    <location>
        <begin position="218"/>
        <end position="266"/>
    </location>
</feature>
<dbReference type="InterPro" id="IPR022409">
    <property type="entry name" value="PKD/Chitinase_dom"/>
</dbReference>
<reference evidence="8" key="1">
    <citation type="submission" date="2016-02" db="EMBL/GenBank/DDBJ databases">
        <authorList>
            <person name="Shin S.-K."/>
            <person name="Yi H."/>
            <person name="Kim E."/>
        </authorList>
    </citation>
    <scope>NUCLEOTIDE SEQUENCE [LARGE SCALE GENOMIC DNA]</scope>
    <source>
        <strain evidence="8">LPB0003</strain>
    </source>
</reference>
<dbReference type="PANTHER" id="PTHR46730:SF4">
    <property type="entry name" value="POLYCYSTIC KIDNEY DISEASE PROTEIN 1-LIKE 1"/>
    <property type="match status" value="1"/>
</dbReference>
<feature type="domain" description="PKD" evidence="6">
    <location>
        <begin position="134"/>
        <end position="187"/>
    </location>
</feature>
<dbReference type="GO" id="GO:0006816">
    <property type="term" value="P:calcium ion transport"/>
    <property type="evidence" value="ECO:0007669"/>
    <property type="project" value="TreeGrafter"/>
</dbReference>
<sequence length="489" mass="53203">MLVIFISFASCYDSGYEEFVPPTGNVNNIQPTTLFTATTNAEDNLGVIFRSYSTDAASYLWDFGDGNSSTEANPDYVYNTGGLYQVKLTTTSAEGLVGKDSTNVAPIFVDYSFTTVDSQVTFTNNTEGAASLVWDFGDGESVSWEAADTQTDSDFSPIHTYATADVFDVTLTVTNFLGREITLTKRVEGLVLAAIPDFSFSSNGLRAEFTDESLLAESYSWDFGDGTTSTEKDPVHIYAATGTYDVTLTITNSANVERTITKAVPIGGVKPTFKVIVLNGTGDEFQGNTGDNADAWDMTPNSTVEDDAQGTIDSPFRELWYNSDLDSWLDTNCGDNSEQPGSTSDGNKFAGLGDRGLKLDEACRRLYQVVTVEVGVEYTFTIQSRSESADTQTEVFILNNEITGEDAINTVAERDANADAYYLIDNDFNDTKASSSDNTFTTTTFSFKPSTTKVVIYIRSIAPNLTAPDVIDGTREVFYDNIDIITPGF</sequence>
<organism evidence="7 8">
    <name type="scientific">Polaribacter vadi</name>
    <dbReference type="NCBI Taxonomy" id="1774273"/>
    <lineage>
        <taxon>Bacteria</taxon>
        <taxon>Pseudomonadati</taxon>
        <taxon>Bacteroidota</taxon>
        <taxon>Flavobacteriia</taxon>
        <taxon>Flavobacteriales</taxon>
        <taxon>Flavobacteriaceae</taxon>
    </lineage>
</organism>
<dbReference type="Pfam" id="PF18911">
    <property type="entry name" value="PKD_4"/>
    <property type="match status" value="2"/>
</dbReference>
<feature type="domain" description="PKD" evidence="6">
    <location>
        <begin position="53"/>
        <end position="95"/>
    </location>
</feature>
<dbReference type="GO" id="GO:0005261">
    <property type="term" value="F:monoatomic cation channel activity"/>
    <property type="evidence" value="ECO:0007669"/>
    <property type="project" value="TreeGrafter"/>
</dbReference>
<dbReference type="EMBL" id="LSFM01000023">
    <property type="protein sequence ID" value="OBY62417.1"/>
    <property type="molecule type" value="Genomic_DNA"/>
</dbReference>
<dbReference type="AlphaFoldDB" id="A0A1B8TRY4"/>
<evidence type="ECO:0000313" key="7">
    <source>
        <dbReference type="EMBL" id="OBY62417.1"/>
    </source>
</evidence>
<comment type="caution">
    <text evidence="7">The sequence shown here is derived from an EMBL/GenBank/DDBJ whole genome shotgun (WGS) entry which is preliminary data.</text>
</comment>
<keyword evidence="5" id="KW-0472">Membrane</keyword>
<comment type="subcellular location">
    <subcellularLocation>
        <location evidence="1">Membrane</location>
        <topology evidence="1">Multi-pass membrane protein</topology>
    </subcellularLocation>
</comment>
<dbReference type="GO" id="GO:0005886">
    <property type="term" value="C:plasma membrane"/>
    <property type="evidence" value="ECO:0007669"/>
    <property type="project" value="TreeGrafter"/>
</dbReference>
<keyword evidence="3" id="KW-0677">Repeat</keyword>
<dbReference type="InterPro" id="IPR035986">
    <property type="entry name" value="PKD_dom_sf"/>
</dbReference>
<proteinExistence type="predicted"/>
<dbReference type="SUPFAM" id="SSF49299">
    <property type="entry name" value="PKD domain"/>
    <property type="match status" value="2"/>
</dbReference>
<evidence type="ECO:0000313" key="8">
    <source>
        <dbReference type="Proteomes" id="UP000092584"/>
    </source>
</evidence>
<dbReference type="Pfam" id="PF00801">
    <property type="entry name" value="PKD"/>
    <property type="match status" value="1"/>
</dbReference>
<evidence type="ECO:0000256" key="4">
    <source>
        <dbReference type="ARBA" id="ARBA00022989"/>
    </source>
</evidence>
<dbReference type="STRING" id="1774273.LPB03_09585"/>
<evidence type="ECO:0000259" key="6">
    <source>
        <dbReference type="PROSITE" id="PS50093"/>
    </source>
</evidence>
<evidence type="ECO:0000256" key="5">
    <source>
        <dbReference type="ARBA" id="ARBA00023136"/>
    </source>
</evidence>
<dbReference type="CDD" id="cd00146">
    <property type="entry name" value="PKD"/>
    <property type="match status" value="3"/>
</dbReference>
<keyword evidence="4" id="KW-1133">Transmembrane helix</keyword>
<dbReference type="Proteomes" id="UP000092584">
    <property type="component" value="Unassembled WGS sequence"/>
</dbReference>
<evidence type="ECO:0000256" key="3">
    <source>
        <dbReference type="ARBA" id="ARBA00022737"/>
    </source>
</evidence>
<keyword evidence="2" id="KW-0812">Transmembrane</keyword>
<protein>
    <recommendedName>
        <fullName evidence="6">PKD domain-containing protein</fullName>
    </recommendedName>
</protein>
<dbReference type="InterPro" id="IPR000601">
    <property type="entry name" value="PKD_dom"/>
</dbReference>
<dbReference type="KEGG" id="pob:LPB03_09585"/>
<dbReference type="PROSITE" id="PS50093">
    <property type="entry name" value="PKD"/>
    <property type="match status" value="3"/>
</dbReference>
<accession>A0A1B8TRY4</accession>
<keyword evidence="8" id="KW-1185">Reference proteome</keyword>
<dbReference type="SMART" id="SM00089">
    <property type="entry name" value="PKD"/>
    <property type="match status" value="3"/>
</dbReference>
<evidence type="ECO:0000256" key="1">
    <source>
        <dbReference type="ARBA" id="ARBA00004141"/>
    </source>
</evidence>
<dbReference type="Gene3D" id="2.60.40.10">
    <property type="entry name" value="Immunoglobulins"/>
    <property type="match status" value="3"/>
</dbReference>
<dbReference type="InterPro" id="IPR013783">
    <property type="entry name" value="Ig-like_fold"/>
</dbReference>
<name>A0A1B8TRY4_9FLAO</name>
<dbReference type="PANTHER" id="PTHR46730">
    <property type="entry name" value="POLYCYSTIN-1"/>
    <property type="match status" value="1"/>
</dbReference>
<evidence type="ECO:0000256" key="2">
    <source>
        <dbReference type="ARBA" id="ARBA00022692"/>
    </source>
</evidence>
<gene>
    <name evidence="7" type="ORF">LPB3_09595</name>
</gene>